<evidence type="ECO:0000313" key="3">
    <source>
        <dbReference type="Proteomes" id="UP000325787"/>
    </source>
</evidence>
<accession>A0A5Q0GWZ7</accession>
<dbReference type="Proteomes" id="UP000325787">
    <property type="component" value="Chromosome"/>
</dbReference>
<dbReference type="Pfam" id="PF01419">
    <property type="entry name" value="Jacalin"/>
    <property type="match status" value="1"/>
</dbReference>
<sequence length="166" mass="17514">MTQSTLSTVGAGYFDDTARALELEAQGKPLTKLVLRSGDVVDCVTAVHVDVELDEHGGLGIPPNTGLVGEVPIDPDDPIVEVSGEYGRWFGGDYVLTITFRTRRGEVHGPFGTGSHGEGATPFTTSIPEWQRIRALFGSVAPANNNASRVLSRIGLSLAPAGVVSR</sequence>
<name>A0A5Q0GWZ7_SACSY</name>
<dbReference type="AlphaFoldDB" id="A0A5Q0GWZ7"/>
<dbReference type="SMART" id="SM00915">
    <property type="entry name" value="Jacalin"/>
    <property type="match status" value="1"/>
</dbReference>
<dbReference type="OrthoDB" id="9155957at2"/>
<dbReference type="KEGG" id="ssyi:EKG83_13795"/>
<feature type="domain" description="Jacalin-type lectin" evidence="1">
    <location>
        <begin position="12"/>
        <end position="160"/>
    </location>
</feature>
<reference evidence="3" key="1">
    <citation type="journal article" date="2021" name="Curr. Microbiol.">
        <title>Complete genome of nocamycin-producing strain Saccharothrix syringae NRRL B-16468 reveals the biosynthetic potential for secondary metabolites.</title>
        <authorList>
            <person name="Mo X."/>
            <person name="Yang S."/>
        </authorList>
    </citation>
    <scope>NUCLEOTIDE SEQUENCE [LARGE SCALE GENOMIC DNA]</scope>
    <source>
        <strain evidence="3">ATCC 51364 / DSM 43886 / JCM 6844 / KCTC 9398 / NBRC 14523 / NRRL B-16468 / INA 2240</strain>
    </source>
</reference>
<evidence type="ECO:0000259" key="1">
    <source>
        <dbReference type="SMART" id="SM00915"/>
    </source>
</evidence>
<dbReference type="InterPro" id="IPR036404">
    <property type="entry name" value="Jacalin-like_lectin_dom_sf"/>
</dbReference>
<proteinExistence type="predicted"/>
<dbReference type="Gene3D" id="2.100.10.30">
    <property type="entry name" value="Jacalin-like lectin domain"/>
    <property type="match status" value="1"/>
</dbReference>
<protein>
    <recommendedName>
        <fullName evidence="1">Jacalin-type lectin domain-containing protein</fullName>
    </recommendedName>
</protein>
<dbReference type="RefSeq" id="WP_033434556.1">
    <property type="nucleotide sequence ID" value="NZ_CP034550.1"/>
</dbReference>
<gene>
    <name evidence="2" type="ORF">EKG83_13795</name>
</gene>
<organism evidence="2 3">
    <name type="scientific">Saccharothrix syringae</name>
    <name type="common">Nocardiopsis syringae</name>
    <dbReference type="NCBI Taxonomy" id="103733"/>
    <lineage>
        <taxon>Bacteria</taxon>
        <taxon>Bacillati</taxon>
        <taxon>Actinomycetota</taxon>
        <taxon>Actinomycetes</taxon>
        <taxon>Pseudonocardiales</taxon>
        <taxon>Pseudonocardiaceae</taxon>
        <taxon>Saccharothrix</taxon>
    </lineage>
</organism>
<keyword evidence="3" id="KW-1185">Reference proteome</keyword>
<evidence type="ECO:0000313" key="2">
    <source>
        <dbReference type="EMBL" id="QFZ18413.1"/>
    </source>
</evidence>
<dbReference type="SUPFAM" id="SSF51101">
    <property type="entry name" value="Mannose-binding lectins"/>
    <property type="match status" value="1"/>
</dbReference>
<dbReference type="InterPro" id="IPR001229">
    <property type="entry name" value="Jacalin-like_lectin_dom"/>
</dbReference>
<dbReference type="EMBL" id="CP034550">
    <property type="protein sequence ID" value="QFZ18413.1"/>
    <property type="molecule type" value="Genomic_DNA"/>
</dbReference>